<dbReference type="KEGG" id="vg:5658760"/>
<evidence type="ECO:0000313" key="1">
    <source>
        <dbReference type="EMBL" id="ABT14646.1"/>
    </source>
</evidence>
<accession>A7IWC2</accession>
<evidence type="ECO:0000313" key="2">
    <source>
        <dbReference type="Proteomes" id="UP000202419"/>
    </source>
</evidence>
<name>A7IWC2_PBCVN</name>
<dbReference type="Proteomes" id="UP000202419">
    <property type="component" value="Segment"/>
</dbReference>
<dbReference type="RefSeq" id="YP_001497443.1">
    <property type="nucleotide sequence ID" value="NC_009898.1"/>
</dbReference>
<proteinExistence type="predicted"/>
<protein>
    <submittedName>
        <fullName evidence="1">Uncharacterized protein b247L</fullName>
    </submittedName>
</protein>
<organism evidence="1 2">
    <name type="scientific">Paramecium bursaria Chlorella virus NY2A</name>
    <name type="common">PBCV-NY2A</name>
    <dbReference type="NCBI Taxonomy" id="46021"/>
    <lineage>
        <taxon>Viruses</taxon>
        <taxon>Varidnaviria</taxon>
        <taxon>Bamfordvirae</taxon>
        <taxon>Nucleocytoviricota</taxon>
        <taxon>Megaviricetes</taxon>
        <taxon>Algavirales</taxon>
        <taxon>Phycodnaviridae</taxon>
        <taxon>Chlorovirus</taxon>
        <taxon>Chlorovirus americanus</taxon>
    </lineage>
</organism>
<dbReference type="EMBL" id="DQ491002">
    <property type="protein sequence ID" value="ABT14646.1"/>
    <property type="molecule type" value="Genomic_DNA"/>
</dbReference>
<reference evidence="1 2" key="1">
    <citation type="journal article" date="2007" name="Virology">
        <title>Sequence and annotation of the 369-kb NY-2A and the 345-kb AR158 viruses that infect Chlorella NC64A.</title>
        <authorList>
            <person name="Fitzgerald L.A."/>
            <person name="Graves M.V."/>
            <person name="Li X."/>
            <person name="Feldblyum T."/>
            <person name="Nierman W.C."/>
            <person name="Van Etten J.L."/>
        </authorList>
    </citation>
    <scope>NUCLEOTIDE SEQUENCE [LARGE SCALE GENOMIC DNA]</scope>
    <source>
        <strain evidence="1 2">NY-2A</strain>
    </source>
</reference>
<organismHost>
    <name type="scientific">Chlorella</name>
    <dbReference type="NCBI Taxonomy" id="3071"/>
</organismHost>
<sequence length="71" mass="8634">MIFFSFSCFTHFLFRLFALITTAPTFRKIVSSRYQRPQKMNQPSFMFIQFIIRTLVIVRREVVPSIFIYCR</sequence>
<keyword evidence="2" id="KW-1185">Reference proteome</keyword>
<gene>
    <name evidence="1" type="primary">b247L</name>
    <name evidence="1" type="ORF">NY2A_b247L</name>
</gene>
<dbReference type="GeneID" id="5658760"/>